<comment type="subunit">
    <text evidence="4">Monomer.</text>
</comment>
<name>A0A0S3QUR6_THET7</name>
<dbReference type="GO" id="GO:0016020">
    <property type="term" value="C:membrane"/>
    <property type="evidence" value="ECO:0007669"/>
    <property type="project" value="TreeGrafter"/>
</dbReference>
<feature type="domain" description="Translation initiation factor 3 N-terminal" evidence="7">
    <location>
        <begin position="3"/>
        <end position="71"/>
    </location>
</feature>
<accession>A0A0S3QUR6</accession>
<dbReference type="EMBL" id="AP013035">
    <property type="protein sequence ID" value="BAT72082.1"/>
    <property type="molecule type" value="Genomic_DNA"/>
</dbReference>
<dbReference type="STRING" id="1298851.TST_1295"/>
<dbReference type="InterPro" id="IPR036787">
    <property type="entry name" value="T_IF-3_N_sf"/>
</dbReference>
<dbReference type="AlphaFoldDB" id="A0A0S3QUR6"/>
<evidence type="ECO:0000256" key="4">
    <source>
        <dbReference type="HAMAP-Rule" id="MF_00080"/>
    </source>
</evidence>
<comment type="similarity">
    <text evidence="1 4">Belongs to the IF-3 family.</text>
</comment>
<keyword evidence="3 4" id="KW-0648">Protein biosynthesis</keyword>
<dbReference type="Proteomes" id="UP000063234">
    <property type="component" value="Chromosome"/>
</dbReference>
<dbReference type="SUPFAM" id="SSF55200">
    <property type="entry name" value="Translation initiation factor IF3, C-terminal domain"/>
    <property type="match status" value="1"/>
</dbReference>
<evidence type="ECO:0000259" key="7">
    <source>
        <dbReference type="Pfam" id="PF05198"/>
    </source>
</evidence>
<keyword evidence="4" id="KW-0963">Cytoplasm</keyword>
<dbReference type="NCBIfam" id="TIGR00168">
    <property type="entry name" value="infC"/>
    <property type="match status" value="1"/>
</dbReference>
<evidence type="ECO:0000313" key="8">
    <source>
        <dbReference type="EMBL" id="BAT72082.1"/>
    </source>
</evidence>
<dbReference type="FunFam" id="3.30.110.10:FF:000001">
    <property type="entry name" value="Translation initiation factor IF-3"/>
    <property type="match status" value="1"/>
</dbReference>
<comment type="function">
    <text evidence="4">IF-3 binds to the 30S ribosomal subunit and shifts the equilibrium between 70S ribosomes and their 50S and 30S subunits in favor of the free subunits, thus enhancing the availability of 30S subunits on which protein synthesis initiation begins.</text>
</comment>
<dbReference type="PATRIC" id="fig|1298851.3.peg.1369"/>
<dbReference type="PANTHER" id="PTHR10938">
    <property type="entry name" value="TRANSLATION INITIATION FACTOR IF-3"/>
    <property type="match status" value="1"/>
</dbReference>
<protein>
    <recommendedName>
        <fullName evidence="4 5">Translation initiation factor IF-3</fullName>
    </recommendedName>
</protein>
<dbReference type="InterPro" id="IPR001288">
    <property type="entry name" value="Translation_initiation_fac_3"/>
</dbReference>
<dbReference type="GO" id="GO:0043022">
    <property type="term" value="F:ribosome binding"/>
    <property type="evidence" value="ECO:0007669"/>
    <property type="project" value="UniProtKB-ARBA"/>
</dbReference>
<dbReference type="GO" id="GO:0005829">
    <property type="term" value="C:cytosol"/>
    <property type="evidence" value="ECO:0007669"/>
    <property type="project" value="TreeGrafter"/>
</dbReference>
<feature type="domain" description="Translation initiation factor 3 C-terminal" evidence="6">
    <location>
        <begin position="78"/>
        <end position="163"/>
    </location>
</feature>
<dbReference type="Pfam" id="PF00707">
    <property type="entry name" value="IF3_C"/>
    <property type="match status" value="1"/>
</dbReference>
<comment type="subcellular location">
    <subcellularLocation>
        <location evidence="4">Cytoplasm</location>
    </subcellularLocation>
</comment>
<dbReference type="PANTHER" id="PTHR10938:SF0">
    <property type="entry name" value="TRANSLATION INITIATION FACTOR IF-3, MITOCHONDRIAL"/>
    <property type="match status" value="1"/>
</dbReference>
<dbReference type="HAMAP" id="MF_00080">
    <property type="entry name" value="IF_3"/>
    <property type="match status" value="1"/>
</dbReference>
<gene>
    <name evidence="4 8" type="primary">infC</name>
    <name evidence="8" type="ORF">TST_1295</name>
</gene>
<dbReference type="InterPro" id="IPR019815">
    <property type="entry name" value="Translation_initiation_fac_3_C"/>
</dbReference>
<dbReference type="InterPro" id="IPR019814">
    <property type="entry name" value="Translation_initiation_fac_3_N"/>
</dbReference>
<evidence type="ECO:0000256" key="1">
    <source>
        <dbReference type="ARBA" id="ARBA00005439"/>
    </source>
</evidence>
<evidence type="ECO:0000256" key="3">
    <source>
        <dbReference type="ARBA" id="ARBA00022917"/>
    </source>
</evidence>
<dbReference type="SUPFAM" id="SSF54364">
    <property type="entry name" value="Translation initiation factor IF3, N-terminal domain"/>
    <property type="match status" value="1"/>
</dbReference>
<dbReference type="GO" id="GO:0003743">
    <property type="term" value="F:translation initiation factor activity"/>
    <property type="evidence" value="ECO:0007669"/>
    <property type="project" value="UniProtKB-UniRule"/>
</dbReference>
<evidence type="ECO:0000313" key="9">
    <source>
        <dbReference type="Proteomes" id="UP000063234"/>
    </source>
</evidence>
<evidence type="ECO:0000256" key="2">
    <source>
        <dbReference type="ARBA" id="ARBA00022540"/>
    </source>
</evidence>
<evidence type="ECO:0000259" key="6">
    <source>
        <dbReference type="Pfam" id="PF00707"/>
    </source>
</evidence>
<reference evidence="9" key="1">
    <citation type="journal article" date="2018" name="Science">
        <title>A primordial and reversible TCA cycle in a facultatively chemolithoautotrophic thermophile.</title>
        <authorList>
            <person name="Nunoura T."/>
            <person name="Chikaraishi Y."/>
            <person name="Izaki R."/>
            <person name="Suwa T."/>
            <person name="Sato T."/>
            <person name="Harada T."/>
            <person name="Mori K."/>
            <person name="Kato Y."/>
            <person name="Miyazaki M."/>
            <person name="Shimamura S."/>
            <person name="Yanagawa K."/>
            <person name="Shuto A."/>
            <person name="Ohkouchi N."/>
            <person name="Fujita N."/>
            <person name="Takaki Y."/>
            <person name="Atomi H."/>
            <person name="Takai K."/>
        </authorList>
    </citation>
    <scope>NUCLEOTIDE SEQUENCE [LARGE SCALE GENOMIC DNA]</scope>
    <source>
        <strain evidence="9">DSM 17441 / JCM 13301 / NBRC 103674 / ABI70S6</strain>
    </source>
</reference>
<sequence length="166" mass="19147">MANEQIKVKEVRVISPDGRQLGVMPTKEALNLARDAGYDLILVAPNANPPVCRMMDLGKYKYELKKKAKEAKKKQRVIEVKELRFRPKIEEHDYQVKLKHAREFLGDGDKVKIVMRFRGREMAFVDTGREVLSRLAKDLEDVAVVEKRPDLEGNQMIMVLAPKHHK</sequence>
<keyword evidence="2 4" id="KW-0396">Initiation factor</keyword>
<dbReference type="Pfam" id="PF05198">
    <property type="entry name" value="IF3_N"/>
    <property type="match status" value="1"/>
</dbReference>
<dbReference type="Gene3D" id="3.30.110.10">
    <property type="entry name" value="Translation initiation factor 3 (IF-3), C-terminal domain"/>
    <property type="match status" value="1"/>
</dbReference>
<dbReference type="FunFam" id="3.10.20.80:FF:000001">
    <property type="entry name" value="Translation initiation factor IF-3"/>
    <property type="match status" value="1"/>
</dbReference>
<dbReference type="InterPro" id="IPR036788">
    <property type="entry name" value="T_IF-3_C_sf"/>
</dbReference>
<evidence type="ECO:0000256" key="5">
    <source>
        <dbReference type="NCBIfam" id="TIGR00168"/>
    </source>
</evidence>
<dbReference type="Gene3D" id="3.10.20.80">
    <property type="entry name" value="Translation initiation factor 3 (IF-3), N-terminal domain"/>
    <property type="match status" value="1"/>
</dbReference>
<dbReference type="GO" id="GO:0032790">
    <property type="term" value="P:ribosome disassembly"/>
    <property type="evidence" value="ECO:0007669"/>
    <property type="project" value="TreeGrafter"/>
</dbReference>
<keyword evidence="9" id="KW-1185">Reference proteome</keyword>
<proteinExistence type="inferred from homology"/>
<organism evidence="8 9">
    <name type="scientific">Thermosulfidibacter takaii (strain DSM 17441 / JCM 13301 / NBRC 103674 / ABI70S6)</name>
    <dbReference type="NCBI Taxonomy" id="1298851"/>
    <lineage>
        <taxon>Bacteria</taxon>
        <taxon>Pseudomonadati</taxon>
        <taxon>Thermosulfidibacterota</taxon>
        <taxon>Thermosulfidibacteria</taxon>
        <taxon>Thermosulfidibacterales</taxon>
        <taxon>Thermosulfidibacteraceae</taxon>
    </lineage>
</organism>
<dbReference type="KEGG" id="ttk:TST_1295"/>